<comment type="similarity">
    <text evidence="4 19">In the C-terminal section; belongs to the NnrD/CARKD family.</text>
</comment>
<evidence type="ECO:0000256" key="12">
    <source>
        <dbReference type="ARBA" id="ARBA00023239"/>
    </source>
</evidence>
<comment type="catalytic activity">
    <reaction evidence="15 17 19">
        <text>(6S)-NADHX + ADP = AMP + phosphate + NADH + H(+)</text>
        <dbReference type="Rhea" id="RHEA:32223"/>
        <dbReference type="ChEBI" id="CHEBI:15378"/>
        <dbReference type="ChEBI" id="CHEBI:43474"/>
        <dbReference type="ChEBI" id="CHEBI:57945"/>
        <dbReference type="ChEBI" id="CHEBI:64074"/>
        <dbReference type="ChEBI" id="CHEBI:456215"/>
        <dbReference type="ChEBI" id="CHEBI:456216"/>
        <dbReference type="EC" id="4.2.1.136"/>
    </reaction>
</comment>
<comment type="catalytic activity">
    <reaction evidence="2 18 19">
        <text>(6R)-NADPHX = (6S)-NADPHX</text>
        <dbReference type="Rhea" id="RHEA:32227"/>
        <dbReference type="ChEBI" id="CHEBI:64076"/>
        <dbReference type="ChEBI" id="CHEBI:64077"/>
        <dbReference type="EC" id="5.1.99.6"/>
    </reaction>
</comment>
<dbReference type="EC" id="4.2.1.136" evidence="19"/>
<evidence type="ECO:0000256" key="8">
    <source>
        <dbReference type="ARBA" id="ARBA00022857"/>
    </source>
</evidence>
<comment type="caution">
    <text evidence="22">The sequence shown here is derived from an EMBL/GenBank/DDBJ whole genome shotgun (WGS) entry which is preliminary data.</text>
</comment>
<evidence type="ECO:0000256" key="7">
    <source>
        <dbReference type="ARBA" id="ARBA00022840"/>
    </source>
</evidence>
<comment type="catalytic activity">
    <reaction evidence="1 18 19">
        <text>(6R)-NADHX = (6S)-NADHX</text>
        <dbReference type="Rhea" id="RHEA:32215"/>
        <dbReference type="ChEBI" id="CHEBI:64074"/>
        <dbReference type="ChEBI" id="CHEBI:64075"/>
        <dbReference type="EC" id="5.1.99.6"/>
    </reaction>
</comment>
<keyword evidence="7 17" id="KW-0067">ATP-binding</keyword>
<feature type="binding site" evidence="18">
    <location>
        <position position="132"/>
    </location>
    <ligand>
        <name>K(+)</name>
        <dbReference type="ChEBI" id="CHEBI:29103"/>
    </ligand>
</feature>
<comment type="catalytic activity">
    <reaction evidence="16 17 19">
        <text>(6S)-NADPHX + ADP = AMP + phosphate + NADPH + H(+)</text>
        <dbReference type="Rhea" id="RHEA:32235"/>
        <dbReference type="ChEBI" id="CHEBI:15378"/>
        <dbReference type="ChEBI" id="CHEBI:43474"/>
        <dbReference type="ChEBI" id="CHEBI:57783"/>
        <dbReference type="ChEBI" id="CHEBI:64076"/>
        <dbReference type="ChEBI" id="CHEBI:456215"/>
        <dbReference type="ChEBI" id="CHEBI:456216"/>
        <dbReference type="EC" id="4.2.1.136"/>
    </reaction>
</comment>
<evidence type="ECO:0000256" key="6">
    <source>
        <dbReference type="ARBA" id="ARBA00022741"/>
    </source>
</evidence>
<dbReference type="InterPro" id="IPR000631">
    <property type="entry name" value="CARKD"/>
</dbReference>
<evidence type="ECO:0000256" key="13">
    <source>
        <dbReference type="ARBA" id="ARBA00023268"/>
    </source>
</evidence>
<dbReference type="EC" id="5.1.99.6" evidence="19"/>
<dbReference type="HAMAP" id="MF_01966">
    <property type="entry name" value="NADHX_epimerase"/>
    <property type="match status" value="1"/>
</dbReference>
<comment type="similarity">
    <text evidence="3 19">In the N-terminal section; belongs to the NnrE/AIBP family.</text>
</comment>
<evidence type="ECO:0000256" key="17">
    <source>
        <dbReference type="HAMAP-Rule" id="MF_01965"/>
    </source>
</evidence>
<dbReference type="InterPro" id="IPR036652">
    <property type="entry name" value="YjeF_N_dom_sf"/>
</dbReference>
<dbReference type="AlphaFoldDB" id="A0A7C1VUW2"/>
<evidence type="ECO:0000256" key="4">
    <source>
        <dbReference type="ARBA" id="ARBA00009524"/>
    </source>
</evidence>
<dbReference type="GO" id="GO:0005524">
    <property type="term" value="F:ATP binding"/>
    <property type="evidence" value="ECO:0007669"/>
    <property type="project" value="UniProtKB-UniRule"/>
</dbReference>
<dbReference type="PROSITE" id="PS01050">
    <property type="entry name" value="YJEF_C_2"/>
    <property type="match status" value="1"/>
</dbReference>
<dbReference type="GO" id="GO:0046496">
    <property type="term" value="P:nicotinamide nucleotide metabolic process"/>
    <property type="evidence" value="ECO:0007669"/>
    <property type="project" value="UniProtKB-UniRule"/>
</dbReference>
<evidence type="ECO:0000256" key="3">
    <source>
        <dbReference type="ARBA" id="ARBA00006001"/>
    </source>
</evidence>
<evidence type="ECO:0000256" key="18">
    <source>
        <dbReference type="HAMAP-Rule" id="MF_01966"/>
    </source>
</evidence>
<dbReference type="Pfam" id="PF01256">
    <property type="entry name" value="Carb_kinase"/>
    <property type="match status" value="1"/>
</dbReference>
<dbReference type="GO" id="GO:0052856">
    <property type="term" value="F:NAD(P)HX epimerase activity"/>
    <property type="evidence" value="ECO:0007669"/>
    <property type="project" value="UniProtKB-UniRule"/>
</dbReference>
<feature type="binding site" evidence="17">
    <location>
        <begin position="427"/>
        <end position="431"/>
    </location>
    <ligand>
        <name>AMP</name>
        <dbReference type="ChEBI" id="CHEBI:456215"/>
    </ligand>
</feature>
<evidence type="ECO:0000256" key="19">
    <source>
        <dbReference type="PIRNR" id="PIRNR017184"/>
    </source>
</evidence>
<organism evidence="22">
    <name type="scientific">Desulfofervidus auxilii</name>
    <dbReference type="NCBI Taxonomy" id="1621989"/>
    <lineage>
        <taxon>Bacteria</taxon>
        <taxon>Pseudomonadati</taxon>
        <taxon>Thermodesulfobacteriota</taxon>
        <taxon>Candidatus Desulfofervidia</taxon>
        <taxon>Candidatus Desulfofervidales</taxon>
        <taxon>Candidatus Desulfofervidaceae</taxon>
        <taxon>Candidatus Desulfofervidus</taxon>
    </lineage>
</organism>
<dbReference type="PANTHER" id="PTHR12592">
    <property type="entry name" value="ATP-DEPENDENT (S)-NAD(P)H-HYDRATE DEHYDRATASE FAMILY MEMBER"/>
    <property type="match status" value="1"/>
</dbReference>
<reference evidence="22" key="1">
    <citation type="journal article" date="2020" name="mSystems">
        <title>Genome- and Community-Level Interaction Insights into Carbon Utilization and Element Cycling Functions of Hydrothermarchaeota in Hydrothermal Sediment.</title>
        <authorList>
            <person name="Zhou Z."/>
            <person name="Liu Y."/>
            <person name="Xu W."/>
            <person name="Pan J."/>
            <person name="Luo Z.H."/>
            <person name="Li M."/>
        </authorList>
    </citation>
    <scope>NUCLEOTIDE SEQUENCE [LARGE SCALE GENOMIC DNA]</scope>
    <source>
        <strain evidence="22">HyVt-389</strain>
    </source>
</reference>
<feature type="binding site" evidence="18">
    <location>
        <begin position="60"/>
        <end position="64"/>
    </location>
    <ligand>
        <name>(6S)-NADPHX</name>
        <dbReference type="ChEBI" id="CHEBI:64076"/>
    </ligand>
</feature>
<dbReference type="NCBIfam" id="TIGR00196">
    <property type="entry name" value="yjeF_cterm"/>
    <property type="match status" value="1"/>
</dbReference>
<feature type="binding site" evidence="18">
    <location>
        <position position="166"/>
    </location>
    <ligand>
        <name>(6S)-NADPHX</name>
        <dbReference type="ChEBI" id="CHEBI:64076"/>
    </ligand>
</feature>
<feature type="binding site" evidence="17">
    <location>
        <position position="268"/>
    </location>
    <ligand>
        <name>(6S)-NADPHX</name>
        <dbReference type="ChEBI" id="CHEBI:64076"/>
    </ligand>
</feature>
<comment type="cofactor">
    <cofactor evidence="18 19">
        <name>K(+)</name>
        <dbReference type="ChEBI" id="CHEBI:29103"/>
    </cofactor>
    <text evidence="18 19">Binds 1 potassium ion per subunit.</text>
</comment>
<dbReference type="InterPro" id="IPR004443">
    <property type="entry name" value="YjeF_N_dom"/>
</dbReference>
<evidence type="ECO:0000256" key="11">
    <source>
        <dbReference type="ARBA" id="ARBA00023235"/>
    </source>
</evidence>
<keyword evidence="9 18" id="KW-0630">Potassium</keyword>
<evidence type="ECO:0000256" key="2">
    <source>
        <dbReference type="ARBA" id="ARBA00000909"/>
    </source>
</evidence>
<dbReference type="GO" id="GO:0110051">
    <property type="term" value="P:metabolite repair"/>
    <property type="evidence" value="ECO:0007669"/>
    <property type="project" value="TreeGrafter"/>
</dbReference>
<comment type="function">
    <text evidence="18">Catalyzes the epimerization of the S- and R-forms of NAD(P)HX, a damaged form of NAD(P)H that is a result of enzymatic or heat-dependent hydration. This is a prerequisite for the S-specific NAD(P)H-hydrate dehydratase to allow the repair of both epimers of NAD(P)HX.</text>
</comment>
<name>A0A7C1VUW2_DESA2</name>
<sequence length="521" mass="56069">MKVVTAQEMKAIDQFTIKEVGIPGIVLMENAGRGVFTYIKSYFSDHIKRGAIGVLCGKGNNGGDGLVVARYLYEEGYLVNVFLFGQKEQLRGEALANLRIAERLNLPIIECLDESHWSKAREYLIACSLIIDAMLGTGLKSEVRGLMRAAIDFLNNIFPGFVVAVDIPTGLSSDTGYPLGEAVKADLTVTFGLPKIGQIVYPGVDYVGILEIVDIGIPHQILSNFSLNHHLVTDEEVKHILRPRQKAIHKGQAGHVLVLAGSSGKTGAATLTCLGALRIGAGLVTLGIPKSLNPILEVKLTEAMTLPLPETKDATLSQKAWEVIGSSGLRYNVICLGPGISTHPAVETLVRKIITEAQTPLVIDADGLNVLANDLEILRQKKAEIVLTPHPGEMSRLVKVPTETVLKSKLELTREIAERYQITVVLKMAHTLIATPQGEIFINSTGNPAMASGGMGDVLTGVIGGFIAQGYSPKEASILGVFLHGLAADFWLKGHSQAGLLASEVADYLPLARREIEKKEK</sequence>
<dbReference type="PIRSF" id="PIRSF017184">
    <property type="entry name" value="Nnr"/>
    <property type="match status" value="1"/>
</dbReference>
<dbReference type="PANTHER" id="PTHR12592:SF0">
    <property type="entry name" value="ATP-DEPENDENT (S)-NAD(P)H-HYDRATE DEHYDRATASE"/>
    <property type="match status" value="1"/>
</dbReference>
<feature type="binding site" evidence="17">
    <location>
        <position position="390"/>
    </location>
    <ligand>
        <name>(6S)-NADPHX</name>
        <dbReference type="ChEBI" id="CHEBI:64076"/>
    </ligand>
</feature>
<accession>A0A7C1VUW2</accession>
<evidence type="ECO:0000259" key="21">
    <source>
        <dbReference type="PROSITE" id="PS51385"/>
    </source>
</evidence>
<feature type="binding site" evidence="17">
    <location>
        <position position="339"/>
    </location>
    <ligand>
        <name>(6S)-NADPHX</name>
        <dbReference type="ChEBI" id="CHEBI:64076"/>
    </ligand>
</feature>
<keyword evidence="5 18" id="KW-0479">Metal-binding</keyword>
<feature type="binding site" evidence="17">
    <location>
        <position position="456"/>
    </location>
    <ligand>
        <name>AMP</name>
        <dbReference type="ChEBI" id="CHEBI:456215"/>
    </ligand>
</feature>
<dbReference type="Gene3D" id="3.40.50.10260">
    <property type="entry name" value="YjeF N-terminal domain"/>
    <property type="match status" value="1"/>
</dbReference>
<protein>
    <recommendedName>
        <fullName evidence="19">Bifunctional NAD(P)H-hydrate repair enzyme</fullName>
    </recommendedName>
    <alternativeName>
        <fullName evidence="19">Nicotinamide nucleotide repair protein</fullName>
    </alternativeName>
    <domain>
        <recommendedName>
            <fullName evidence="19">ADP-dependent (S)-NAD(P)H-hydrate dehydratase</fullName>
            <ecNumber evidence="19">4.2.1.136</ecNumber>
        </recommendedName>
        <alternativeName>
            <fullName evidence="19">ADP-dependent NAD(P)HX dehydratase</fullName>
        </alternativeName>
    </domain>
    <domain>
        <recommendedName>
            <fullName evidence="19">NAD(P)H-hydrate epimerase</fullName>
            <ecNumber evidence="19">5.1.99.6</ecNumber>
        </recommendedName>
    </domain>
</protein>
<evidence type="ECO:0000259" key="20">
    <source>
        <dbReference type="PROSITE" id="PS51383"/>
    </source>
</evidence>
<feature type="binding site" evidence="18">
    <location>
        <position position="61"/>
    </location>
    <ligand>
        <name>K(+)</name>
        <dbReference type="ChEBI" id="CHEBI:29103"/>
    </ligand>
</feature>
<dbReference type="Proteomes" id="UP000885738">
    <property type="component" value="Unassembled WGS sequence"/>
</dbReference>
<dbReference type="SUPFAM" id="SSF64153">
    <property type="entry name" value="YjeF N-terminal domain-like"/>
    <property type="match status" value="1"/>
</dbReference>
<feature type="binding site" evidence="18">
    <location>
        <begin position="136"/>
        <end position="142"/>
    </location>
    <ligand>
        <name>(6S)-NADPHX</name>
        <dbReference type="ChEBI" id="CHEBI:64076"/>
    </ligand>
</feature>
<dbReference type="InterPro" id="IPR017953">
    <property type="entry name" value="Carbohydrate_kinase_pred_CS"/>
</dbReference>
<feature type="domain" description="YjeF N-terminal" evidence="21">
    <location>
        <begin position="9"/>
        <end position="223"/>
    </location>
</feature>
<comment type="subunit">
    <text evidence="17">Homotetramer.</text>
</comment>
<evidence type="ECO:0000256" key="9">
    <source>
        <dbReference type="ARBA" id="ARBA00022958"/>
    </source>
</evidence>
<dbReference type="Gene3D" id="3.40.1190.20">
    <property type="match status" value="1"/>
</dbReference>
<dbReference type="Pfam" id="PF03853">
    <property type="entry name" value="YjeF_N"/>
    <property type="match status" value="1"/>
</dbReference>
<evidence type="ECO:0000256" key="10">
    <source>
        <dbReference type="ARBA" id="ARBA00023027"/>
    </source>
</evidence>
<dbReference type="PROSITE" id="PS51385">
    <property type="entry name" value="YJEF_N"/>
    <property type="match status" value="1"/>
</dbReference>
<comment type="similarity">
    <text evidence="18">Belongs to the NnrE/AIBP family.</text>
</comment>
<evidence type="ECO:0000256" key="1">
    <source>
        <dbReference type="ARBA" id="ARBA00000013"/>
    </source>
</evidence>
<comment type="function">
    <text evidence="14 19">Bifunctional enzyme that catalyzes the epimerization of the S- and R-forms of NAD(P)HX and the dehydration of the S-form of NAD(P)HX at the expense of ADP, which is converted to AMP. This allows the repair of both epimers of NAD(P)HX, a damaged form of NAD(P)H that is a result of enzymatic or heat-dependent hydration.</text>
</comment>
<feature type="binding site" evidence="18">
    <location>
        <position position="169"/>
    </location>
    <ligand>
        <name>K(+)</name>
        <dbReference type="ChEBI" id="CHEBI:29103"/>
    </ligand>
</feature>
<dbReference type="NCBIfam" id="TIGR00197">
    <property type="entry name" value="yjeF_nterm"/>
    <property type="match status" value="1"/>
</dbReference>
<dbReference type="SUPFAM" id="SSF53613">
    <property type="entry name" value="Ribokinase-like"/>
    <property type="match status" value="1"/>
</dbReference>
<dbReference type="GO" id="GO:0052855">
    <property type="term" value="F:ADP-dependent NAD(P)H-hydrate dehydratase activity"/>
    <property type="evidence" value="ECO:0007669"/>
    <property type="project" value="UniProtKB-UniRule"/>
</dbReference>
<dbReference type="InterPro" id="IPR029056">
    <property type="entry name" value="Ribokinase-like"/>
</dbReference>
<dbReference type="EMBL" id="DRIH01000184">
    <property type="protein sequence ID" value="HEC68201.1"/>
    <property type="molecule type" value="Genomic_DNA"/>
</dbReference>
<comment type="caution">
    <text evidence="18">Lacks conserved residue(s) required for the propagation of feature annotation.</text>
</comment>
<keyword evidence="13" id="KW-0511">Multifunctional enzyme</keyword>
<evidence type="ECO:0000256" key="14">
    <source>
        <dbReference type="ARBA" id="ARBA00025153"/>
    </source>
</evidence>
<dbReference type="CDD" id="cd01171">
    <property type="entry name" value="YXKO-related"/>
    <property type="match status" value="1"/>
</dbReference>
<evidence type="ECO:0000256" key="16">
    <source>
        <dbReference type="ARBA" id="ARBA00049209"/>
    </source>
</evidence>
<comment type="function">
    <text evidence="17">Catalyzes the dehydration of the S-form of NAD(P)HX at the expense of ADP, which is converted to AMP. Together with NAD(P)HX epimerase, which catalyzes the epimerization of the S- and R-forms, the enzyme allows the repair of both epimers of NAD(P)HX, a damaged form of NAD(P)H that is a result of enzymatic or heat-dependent hydration.</text>
</comment>
<evidence type="ECO:0000256" key="15">
    <source>
        <dbReference type="ARBA" id="ARBA00048238"/>
    </source>
</evidence>
<dbReference type="PROSITE" id="PS51383">
    <property type="entry name" value="YJEF_C_3"/>
    <property type="match status" value="1"/>
</dbReference>
<dbReference type="InterPro" id="IPR030677">
    <property type="entry name" value="Nnr"/>
</dbReference>
<keyword evidence="8 17" id="KW-0521">NADP</keyword>
<dbReference type="HAMAP" id="MF_01965">
    <property type="entry name" value="NADHX_dehydratase"/>
    <property type="match status" value="1"/>
</dbReference>
<evidence type="ECO:0000256" key="5">
    <source>
        <dbReference type="ARBA" id="ARBA00022723"/>
    </source>
</evidence>
<gene>
    <name evidence="17" type="primary">nnrD</name>
    <name evidence="18" type="synonym">nnrE</name>
    <name evidence="22" type="ORF">ENI35_05255</name>
</gene>
<feature type="domain" description="YjeF C-terminal" evidence="20">
    <location>
        <begin position="233"/>
        <end position="516"/>
    </location>
</feature>
<proteinExistence type="inferred from homology"/>
<keyword evidence="6 17" id="KW-0547">Nucleotide-binding</keyword>
<evidence type="ECO:0000313" key="22">
    <source>
        <dbReference type="EMBL" id="HEC68201.1"/>
    </source>
</evidence>
<keyword evidence="11 18" id="KW-0413">Isomerase</keyword>
<comment type="cofactor">
    <cofactor evidence="17">
        <name>Mg(2+)</name>
        <dbReference type="ChEBI" id="CHEBI:18420"/>
    </cofactor>
</comment>
<keyword evidence="12 17" id="KW-0456">Lyase</keyword>
<keyword evidence="10 17" id="KW-0520">NAD</keyword>
<feature type="binding site" evidence="17">
    <location>
        <position position="457"/>
    </location>
    <ligand>
        <name>(6S)-NADPHX</name>
        <dbReference type="ChEBI" id="CHEBI:64076"/>
    </ligand>
</feature>
<dbReference type="GO" id="GO:0046872">
    <property type="term" value="F:metal ion binding"/>
    <property type="evidence" value="ECO:0007669"/>
    <property type="project" value="UniProtKB-UniRule"/>
</dbReference>
<comment type="similarity">
    <text evidence="17">Belongs to the NnrD/CARKD family.</text>
</comment>